<feature type="domain" description="GST C-terminal" evidence="1">
    <location>
        <begin position="1"/>
        <end position="99"/>
    </location>
</feature>
<keyword evidence="3" id="KW-1185">Reference proteome</keyword>
<dbReference type="InterPro" id="IPR036282">
    <property type="entry name" value="Glutathione-S-Trfase_C_sf"/>
</dbReference>
<gene>
    <name evidence="2" type="ORF">AXW67_06040</name>
</gene>
<dbReference type="Pfam" id="PF00043">
    <property type="entry name" value="GST_C"/>
    <property type="match status" value="1"/>
</dbReference>
<evidence type="ECO:0000259" key="1">
    <source>
        <dbReference type="PROSITE" id="PS50405"/>
    </source>
</evidence>
<dbReference type="PROSITE" id="PS50405">
    <property type="entry name" value="GST_CTER"/>
    <property type="match status" value="1"/>
</dbReference>
<dbReference type="Gene3D" id="1.20.1050.10">
    <property type="match status" value="1"/>
</dbReference>
<reference evidence="2 3" key="1">
    <citation type="submission" date="2016-02" db="EMBL/GenBank/DDBJ databases">
        <title>Draft genome sequence of the strain BR 10247T Bradyrhizobium neotropicale isolated from nodules of Centrolobium paraense.</title>
        <authorList>
            <person name="Simoes-Araujo J.L."/>
            <person name="Barauna A.C."/>
            <person name="Silva K."/>
            <person name="Zilli J.E."/>
        </authorList>
    </citation>
    <scope>NUCLEOTIDE SEQUENCE [LARGE SCALE GENOMIC DNA]</scope>
    <source>
        <strain evidence="2 3">BR 10247</strain>
    </source>
</reference>
<dbReference type="CDD" id="cd00299">
    <property type="entry name" value="GST_C_family"/>
    <property type="match status" value="1"/>
</dbReference>
<dbReference type="EMBL" id="LSEF01000037">
    <property type="protein sequence ID" value="OAF18071.1"/>
    <property type="molecule type" value="Genomic_DNA"/>
</dbReference>
<accession>A0A176ZBN9</accession>
<sequence length="99" mass="10680">MLFGQPTDEAAVYEAMPRAQVVFGELARLLGNADWFGGDSVSLADLMAAPHCDFFAQTPEWPALTAGRANLVNRLARAENRASLKATTWARVKEMVAAG</sequence>
<dbReference type="AlphaFoldDB" id="A0A176ZBN9"/>
<dbReference type="InterPro" id="IPR004046">
    <property type="entry name" value="GST_C"/>
</dbReference>
<dbReference type="SUPFAM" id="SSF47616">
    <property type="entry name" value="GST C-terminal domain-like"/>
    <property type="match status" value="1"/>
</dbReference>
<evidence type="ECO:0000313" key="2">
    <source>
        <dbReference type="EMBL" id="OAF18071.1"/>
    </source>
</evidence>
<evidence type="ECO:0000313" key="3">
    <source>
        <dbReference type="Proteomes" id="UP000077173"/>
    </source>
</evidence>
<organism evidence="2 3">
    <name type="scientific">Bradyrhizobium neotropicale</name>
    <dbReference type="NCBI Taxonomy" id="1497615"/>
    <lineage>
        <taxon>Bacteria</taxon>
        <taxon>Pseudomonadati</taxon>
        <taxon>Pseudomonadota</taxon>
        <taxon>Alphaproteobacteria</taxon>
        <taxon>Hyphomicrobiales</taxon>
        <taxon>Nitrobacteraceae</taxon>
        <taxon>Bradyrhizobium</taxon>
    </lineage>
</organism>
<name>A0A176ZBN9_9BRAD</name>
<dbReference type="InterPro" id="IPR010987">
    <property type="entry name" value="Glutathione-S-Trfase_C-like"/>
</dbReference>
<proteinExistence type="predicted"/>
<dbReference type="Proteomes" id="UP000077173">
    <property type="component" value="Unassembled WGS sequence"/>
</dbReference>
<comment type="caution">
    <text evidence="2">The sequence shown here is derived from an EMBL/GenBank/DDBJ whole genome shotgun (WGS) entry which is preliminary data.</text>
</comment>
<protein>
    <recommendedName>
        <fullName evidence="1">GST C-terminal domain-containing protein</fullName>
    </recommendedName>
</protein>